<dbReference type="InterPro" id="IPR036909">
    <property type="entry name" value="Cyt_c-like_dom_sf"/>
</dbReference>
<dbReference type="GO" id="GO:0046872">
    <property type="term" value="F:metal ion binding"/>
    <property type="evidence" value="ECO:0007669"/>
    <property type="project" value="UniProtKB-KW"/>
</dbReference>
<protein>
    <submittedName>
        <fullName evidence="9">Di-heme cytochrome c peroxidase</fullName>
    </submittedName>
</protein>
<keyword evidence="4" id="KW-0560">Oxidoreductase</keyword>
<dbReference type="InterPro" id="IPR004852">
    <property type="entry name" value="Di-haem_cyt_c_peroxidsae"/>
</dbReference>
<evidence type="ECO:0000313" key="10">
    <source>
        <dbReference type="Proteomes" id="UP000515514"/>
    </source>
</evidence>
<dbReference type="Pfam" id="PF03150">
    <property type="entry name" value="CCP_MauG"/>
    <property type="match status" value="1"/>
</dbReference>
<dbReference type="PANTHER" id="PTHR30600">
    <property type="entry name" value="CYTOCHROME C PEROXIDASE-RELATED"/>
    <property type="match status" value="1"/>
</dbReference>
<accession>A0A7G8PXY0</accession>
<dbReference type="EMBL" id="CP052909">
    <property type="protein sequence ID" value="QNJ99196.1"/>
    <property type="molecule type" value="Genomic_DNA"/>
</dbReference>
<dbReference type="GO" id="GO:0030313">
    <property type="term" value="C:cell envelope"/>
    <property type="evidence" value="ECO:0007669"/>
    <property type="project" value="UniProtKB-SubCell"/>
</dbReference>
<dbReference type="GO" id="GO:0020037">
    <property type="term" value="F:heme binding"/>
    <property type="evidence" value="ECO:0007669"/>
    <property type="project" value="InterPro"/>
</dbReference>
<name>A0A7G8PXY0_9FLAO</name>
<dbReference type="SUPFAM" id="SSF46626">
    <property type="entry name" value="Cytochrome c"/>
    <property type="match status" value="2"/>
</dbReference>
<evidence type="ECO:0000256" key="4">
    <source>
        <dbReference type="ARBA" id="ARBA00023002"/>
    </source>
</evidence>
<sequence length="447" mass="48664">MKFVKLMLCALVILLFSCSDDDYVPVPNETDNELLQLLDLASNGEGTSFFTLPSETDYASIPQDPLNPITAEKVALGKLLVHETATGGSPKMEVNKYTYACASCHPVASGFFSGLRQGIGEGGMGFGVKGEGRIMMPSNIMPLDSVDALPIKPPSLVNVAYQEVALWNGALGGAGINLPYVEQNASALPDNLLGFQGLEVQGMTGQLAHRLKIDEEFAVEFGYTDMFDAAFPEVPVSERYSRINGGLAIAAFNRTVLANRSPWQDWLKGDFDALTENQKKGAVLFFSKGLCYQCHTGPALKSMEFYAWGMNDLVGPNTGISSFGMNTRVGRASFTNRPEDDYKFKVPTLYNLKDNAFYGHGGSFTSIKEIIKYKNDGIKENAVVPDSQLASQFGTTNLTAEEIDLLTDFITHALYDPDLVRYVPDAVLSGNCIPNNDPQSREDLGCE</sequence>
<dbReference type="KEGG" id="alti:ALE3EI_2669"/>
<dbReference type="Gene3D" id="1.10.760.10">
    <property type="entry name" value="Cytochrome c-like domain"/>
    <property type="match status" value="2"/>
</dbReference>
<keyword evidence="2 6" id="KW-0349">Heme</keyword>
<evidence type="ECO:0000256" key="2">
    <source>
        <dbReference type="ARBA" id="ARBA00022617"/>
    </source>
</evidence>
<reference evidence="9 10" key="1">
    <citation type="submission" date="2020-04" db="EMBL/GenBank/DDBJ databases">
        <title>Genome sequence of Altibacter aquimarinus strain ALE3EI.</title>
        <authorList>
            <person name="Oh H.-M."/>
            <person name="Jang D."/>
        </authorList>
    </citation>
    <scope>NUCLEOTIDE SEQUENCE [LARGE SCALE GENOMIC DNA]</scope>
    <source>
        <strain evidence="9 10">ALE3EI</strain>
    </source>
</reference>
<feature type="domain" description="Cytochrome c" evidence="8">
    <location>
        <begin position="276"/>
        <end position="414"/>
    </location>
</feature>
<dbReference type="PROSITE" id="PS51007">
    <property type="entry name" value="CYTC"/>
    <property type="match status" value="1"/>
</dbReference>
<evidence type="ECO:0000256" key="5">
    <source>
        <dbReference type="ARBA" id="ARBA00023004"/>
    </source>
</evidence>
<gene>
    <name evidence="9" type="ORF">ALE3EI_2669</name>
</gene>
<proteinExistence type="predicted"/>
<evidence type="ECO:0000256" key="1">
    <source>
        <dbReference type="ARBA" id="ARBA00004196"/>
    </source>
</evidence>
<comment type="subcellular location">
    <subcellularLocation>
        <location evidence="1">Cell envelope</location>
    </subcellularLocation>
</comment>
<evidence type="ECO:0000256" key="3">
    <source>
        <dbReference type="ARBA" id="ARBA00022723"/>
    </source>
</evidence>
<evidence type="ECO:0000256" key="7">
    <source>
        <dbReference type="SAM" id="SignalP"/>
    </source>
</evidence>
<keyword evidence="5 6" id="KW-0408">Iron</keyword>
<keyword evidence="9" id="KW-0575">Peroxidase</keyword>
<feature type="signal peptide" evidence="7">
    <location>
        <begin position="1"/>
        <end position="21"/>
    </location>
</feature>
<dbReference type="InterPro" id="IPR051395">
    <property type="entry name" value="Cytochrome_c_Peroxidase/MauG"/>
</dbReference>
<dbReference type="InterPro" id="IPR009056">
    <property type="entry name" value="Cyt_c-like_dom"/>
</dbReference>
<dbReference type="AlphaFoldDB" id="A0A7G8PXY0"/>
<feature type="chain" id="PRO_5028918225" evidence="7">
    <location>
        <begin position="22"/>
        <end position="447"/>
    </location>
</feature>
<keyword evidence="10" id="KW-1185">Reference proteome</keyword>
<dbReference type="GO" id="GO:0009055">
    <property type="term" value="F:electron transfer activity"/>
    <property type="evidence" value="ECO:0007669"/>
    <property type="project" value="InterPro"/>
</dbReference>
<dbReference type="PROSITE" id="PS51257">
    <property type="entry name" value="PROKAR_LIPOPROTEIN"/>
    <property type="match status" value="1"/>
</dbReference>
<organism evidence="9 10">
    <name type="scientific">Constantimarinum furrinae</name>
    <dbReference type="NCBI Taxonomy" id="2562285"/>
    <lineage>
        <taxon>Bacteria</taxon>
        <taxon>Pseudomonadati</taxon>
        <taxon>Bacteroidota</taxon>
        <taxon>Flavobacteriia</taxon>
        <taxon>Flavobacteriales</taxon>
        <taxon>Flavobacteriaceae</taxon>
        <taxon>Altibacter/Constantimarinum group</taxon>
        <taxon>Constantimarinum</taxon>
    </lineage>
</organism>
<evidence type="ECO:0000259" key="8">
    <source>
        <dbReference type="PROSITE" id="PS51007"/>
    </source>
</evidence>
<dbReference type="RefSeq" id="WP_186989498.1">
    <property type="nucleotide sequence ID" value="NZ_CP052909.1"/>
</dbReference>
<keyword evidence="7" id="KW-0732">Signal</keyword>
<evidence type="ECO:0000256" key="6">
    <source>
        <dbReference type="PROSITE-ProRule" id="PRU00433"/>
    </source>
</evidence>
<keyword evidence="3 6" id="KW-0479">Metal-binding</keyword>
<dbReference type="Proteomes" id="UP000515514">
    <property type="component" value="Chromosome"/>
</dbReference>
<dbReference type="GO" id="GO:0004130">
    <property type="term" value="F:cytochrome-c peroxidase activity"/>
    <property type="evidence" value="ECO:0007669"/>
    <property type="project" value="TreeGrafter"/>
</dbReference>
<evidence type="ECO:0000313" key="9">
    <source>
        <dbReference type="EMBL" id="QNJ99196.1"/>
    </source>
</evidence>